<evidence type="ECO:0000256" key="1">
    <source>
        <dbReference type="SAM" id="Coils"/>
    </source>
</evidence>
<dbReference type="AlphaFoldDB" id="T0MKA8"/>
<name>T0MKA8_9MICR</name>
<keyword evidence="3" id="KW-1185">Reference proteome</keyword>
<sequence>MFEHYNTKIEELILDNKKLHTINNNLKEELNKSNNRLIDCNVELCKIKEEFNSLNINYNKLKSLNIKLENKMKKNHIQFRNEINKQYTCIKNKKLKKMILKISLKC</sequence>
<evidence type="ECO:0000313" key="2">
    <source>
        <dbReference type="EMBL" id="EQB61430.1"/>
    </source>
</evidence>
<proteinExistence type="predicted"/>
<evidence type="ECO:0000313" key="3">
    <source>
        <dbReference type="Proteomes" id="UP000053780"/>
    </source>
</evidence>
<dbReference type="Proteomes" id="UP000053780">
    <property type="component" value="Unassembled WGS sequence"/>
</dbReference>
<accession>T0MKA8</accession>
<dbReference type="HOGENOM" id="CLU_2223977_0_0_1"/>
<dbReference type="EMBL" id="KE647140">
    <property type="protein sequence ID" value="EQB61430.1"/>
    <property type="molecule type" value="Genomic_DNA"/>
</dbReference>
<dbReference type="VEuPathDB" id="MicrosporidiaDB:NAPIS_ORF01003"/>
<organism evidence="2 3">
    <name type="scientific">Vairimorpha apis BRL 01</name>
    <dbReference type="NCBI Taxonomy" id="1037528"/>
    <lineage>
        <taxon>Eukaryota</taxon>
        <taxon>Fungi</taxon>
        <taxon>Fungi incertae sedis</taxon>
        <taxon>Microsporidia</taxon>
        <taxon>Nosematidae</taxon>
        <taxon>Vairimorpha</taxon>
    </lineage>
</organism>
<keyword evidence="1" id="KW-0175">Coiled coil</keyword>
<reference evidence="2 3" key="1">
    <citation type="journal article" date="2013" name="BMC Genomics">
        <title>Genome sequencing and comparative genomics of honey bee microsporidia, Nosema apis reveal novel insights into host-parasite interactions.</title>
        <authorList>
            <person name="Chen Yp."/>
            <person name="Pettis J.S."/>
            <person name="Zhao Y."/>
            <person name="Liu X."/>
            <person name="Tallon L.J."/>
            <person name="Sadzewicz L.D."/>
            <person name="Li R."/>
            <person name="Zheng H."/>
            <person name="Huang S."/>
            <person name="Zhang X."/>
            <person name="Hamilton M.C."/>
            <person name="Pernal S.F."/>
            <person name="Melathopoulos A.P."/>
            <person name="Yan X."/>
            <person name="Evans J.D."/>
        </authorList>
    </citation>
    <scope>NUCLEOTIDE SEQUENCE [LARGE SCALE GENOMIC DNA]</scope>
    <source>
        <strain evidence="2 3">BRL 01</strain>
    </source>
</reference>
<feature type="coiled-coil region" evidence="1">
    <location>
        <begin position="9"/>
        <end position="71"/>
    </location>
</feature>
<gene>
    <name evidence="2" type="ORF">NAPIS_ORF01003</name>
</gene>
<protein>
    <submittedName>
        <fullName evidence="2">Uncharacterized protein</fullName>
    </submittedName>
</protein>